<dbReference type="InterPro" id="IPR002401">
    <property type="entry name" value="Cyt_P450_E_grp-I"/>
</dbReference>
<comment type="caution">
    <text evidence="7">The sequence shown here is derived from an EMBL/GenBank/DDBJ whole genome shotgun (WGS) entry which is preliminary data.</text>
</comment>
<keyword evidence="3 5" id="KW-0479">Metal-binding</keyword>
<evidence type="ECO:0000256" key="3">
    <source>
        <dbReference type="ARBA" id="ARBA00022723"/>
    </source>
</evidence>
<dbReference type="SUPFAM" id="SSF48264">
    <property type="entry name" value="Cytochrome P450"/>
    <property type="match status" value="1"/>
</dbReference>
<dbReference type="PANTHER" id="PTHR24305:SF172">
    <property type="entry name" value="P450, PUTATIVE (EUROFUNG)-RELATED"/>
    <property type="match status" value="1"/>
</dbReference>
<dbReference type="PRINTS" id="PR00463">
    <property type="entry name" value="EP450I"/>
</dbReference>
<keyword evidence="8" id="KW-1185">Reference proteome</keyword>
<gene>
    <name evidence="7" type="ORF">AK830_g11154</name>
</gene>
<dbReference type="InterPro" id="IPR017972">
    <property type="entry name" value="Cyt_P450_CS"/>
</dbReference>
<dbReference type="PROSITE" id="PS00086">
    <property type="entry name" value="CYTOCHROME_P450"/>
    <property type="match status" value="1"/>
</dbReference>
<accession>A0A0P7B5L8</accession>
<dbReference type="Pfam" id="PF00067">
    <property type="entry name" value="p450"/>
    <property type="match status" value="1"/>
</dbReference>
<dbReference type="PANTHER" id="PTHR24305">
    <property type="entry name" value="CYTOCHROME P450"/>
    <property type="match status" value="1"/>
</dbReference>
<dbReference type="CDD" id="cd11061">
    <property type="entry name" value="CYP67-like"/>
    <property type="match status" value="1"/>
</dbReference>
<dbReference type="GO" id="GO:0020037">
    <property type="term" value="F:heme binding"/>
    <property type="evidence" value="ECO:0007669"/>
    <property type="project" value="InterPro"/>
</dbReference>
<dbReference type="PRINTS" id="PR00385">
    <property type="entry name" value="P450"/>
</dbReference>
<evidence type="ECO:0000256" key="5">
    <source>
        <dbReference type="PIRSR" id="PIRSR602401-1"/>
    </source>
</evidence>
<keyword evidence="4 5" id="KW-0408">Iron</keyword>
<sequence>MAIVVILAIAAVVVLYPIISFFWDSKGLRKFPSPSPLAGITPFWRMYHNYHLNQFEKIHQAHQCLGSHVRIAPNHLSISAPEAAETVYGHSAKFLKDVWYDGGAGAARSMADTRSKTEHQSKRKRMAHLFSAKNIATMEPIIVDRVTALLIATSHAAAKSETINVRRFVNYFTIDVITYLLFGKSTKCLEKGNDMVPAKTKSGQVYWAPLIDSLHASMRVSVPIGYAPGVMSVSRALVPYHPLSKQGKQFEDIVYYHVQESYENVATPNQPVNAEFGDGGFLRQLTFDKRDTRIDISFNELLAECSGMINAGSDTTSTTLSNAVYLLSQSRHGHILQRLRAELAPIFDATTGPIPDFDSLSGAVFLRACIDETLRLRPSSAFGLPREVPAGGRWIAGQFVSEGVSVSVPTYSLLHNEEIFDKPNEYRPGRWTDAPDEDKVRMKKWFLPFSTGPRACIGRNIAYYEMTLVMATLVHYFDFKFADPTVDGNYKVLERLNANPDELVMIPTQRVARVFDSNA</sequence>
<dbReference type="InterPro" id="IPR036396">
    <property type="entry name" value="Cyt_P450_sf"/>
</dbReference>
<keyword evidence="6" id="KW-0503">Monooxygenase</keyword>
<dbReference type="GO" id="GO:0004497">
    <property type="term" value="F:monooxygenase activity"/>
    <property type="evidence" value="ECO:0007669"/>
    <property type="project" value="UniProtKB-KW"/>
</dbReference>
<keyword evidence="6" id="KW-0560">Oxidoreductase</keyword>
<dbReference type="GO" id="GO:0016705">
    <property type="term" value="F:oxidoreductase activity, acting on paired donors, with incorporation or reduction of molecular oxygen"/>
    <property type="evidence" value="ECO:0007669"/>
    <property type="project" value="InterPro"/>
</dbReference>
<dbReference type="AlphaFoldDB" id="A0A0P7B5L8"/>
<evidence type="ECO:0000313" key="8">
    <source>
        <dbReference type="Proteomes" id="UP000050424"/>
    </source>
</evidence>
<protein>
    <recommendedName>
        <fullName evidence="9">Benzoate 4-monooxygenase</fullName>
    </recommendedName>
</protein>
<name>A0A0P7B5L8_9HYPO</name>
<dbReference type="EMBL" id="LKCW01000254">
    <property type="protein sequence ID" value="KPM35403.1"/>
    <property type="molecule type" value="Genomic_DNA"/>
</dbReference>
<dbReference type="OrthoDB" id="2789670at2759"/>
<evidence type="ECO:0000256" key="4">
    <source>
        <dbReference type="ARBA" id="ARBA00023004"/>
    </source>
</evidence>
<dbReference type="STRING" id="78410.A0A0P7B5L8"/>
<evidence type="ECO:0000256" key="6">
    <source>
        <dbReference type="RuleBase" id="RU000461"/>
    </source>
</evidence>
<evidence type="ECO:0000256" key="2">
    <source>
        <dbReference type="ARBA" id="ARBA00022617"/>
    </source>
</evidence>
<evidence type="ECO:0000256" key="1">
    <source>
        <dbReference type="ARBA" id="ARBA00001971"/>
    </source>
</evidence>
<dbReference type="Gene3D" id="1.10.630.10">
    <property type="entry name" value="Cytochrome P450"/>
    <property type="match status" value="1"/>
</dbReference>
<comment type="cofactor">
    <cofactor evidence="1 5">
        <name>heme</name>
        <dbReference type="ChEBI" id="CHEBI:30413"/>
    </cofactor>
</comment>
<evidence type="ECO:0008006" key="9">
    <source>
        <dbReference type="Google" id="ProtNLM"/>
    </source>
</evidence>
<feature type="binding site" description="axial binding residue" evidence="5">
    <location>
        <position position="456"/>
    </location>
    <ligand>
        <name>heme</name>
        <dbReference type="ChEBI" id="CHEBI:30413"/>
    </ligand>
    <ligandPart>
        <name>Fe</name>
        <dbReference type="ChEBI" id="CHEBI:18248"/>
    </ligandPart>
</feature>
<dbReference type="InterPro" id="IPR050121">
    <property type="entry name" value="Cytochrome_P450_monoxygenase"/>
</dbReference>
<proteinExistence type="inferred from homology"/>
<dbReference type="Proteomes" id="UP000050424">
    <property type="component" value="Unassembled WGS sequence"/>
</dbReference>
<organism evidence="7 8">
    <name type="scientific">Neonectria ditissima</name>
    <dbReference type="NCBI Taxonomy" id="78410"/>
    <lineage>
        <taxon>Eukaryota</taxon>
        <taxon>Fungi</taxon>
        <taxon>Dikarya</taxon>
        <taxon>Ascomycota</taxon>
        <taxon>Pezizomycotina</taxon>
        <taxon>Sordariomycetes</taxon>
        <taxon>Hypocreomycetidae</taxon>
        <taxon>Hypocreales</taxon>
        <taxon>Nectriaceae</taxon>
        <taxon>Neonectria</taxon>
    </lineage>
</organism>
<keyword evidence="2 5" id="KW-0349">Heme</keyword>
<evidence type="ECO:0000313" key="7">
    <source>
        <dbReference type="EMBL" id="KPM35403.1"/>
    </source>
</evidence>
<dbReference type="InterPro" id="IPR001128">
    <property type="entry name" value="Cyt_P450"/>
</dbReference>
<dbReference type="GO" id="GO:0005506">
    <property type="term" value="F:iron ion binding"/>
    <property type="evidence" value="ECO:0007669"/>
    <property type="project" value="InterPro"/>
</dbReference>
<reference evidence="7 8" key="1">
    <citation type="submission" date="2015-09" db="EMBL/GenBank/DDBJ databases">
        <title>Draft genome of a European isolate of the apple canker pathogen Neonectria ditissima.</title>
        <authorList>
            <person name="Gomez-Cortecero A."/>
            <person name="Harrison R.J."/>
            <person name="Armitage A.D."/>
        </authorList>
    </citation>
    <scope>NUCLEOTIDE SEQUENCE [LARGE SCALE GENOMIC DNA]</scope>
    <source>
        <strain evidence="7 8">R09/05</strain>
    </source>
</reference>
<comment type="similarity">
    <text evidence="6">Belongs to the cytochrome P450 family.</text>
</comment>